<dbReference type="Proteomes" id="UP000472839">
    <property type="component" value="Unassembled WGS sequence"/>
</dbReference>
<feature type="transmembrane region" description="Helical" evidence="1">
    <location>
        <begin position="20"/>
        <end position="38"/>
    </location>
</feature>
<evidence type="ECO:0000256" key="1">
    <source>
        <dbReference type="SAM" id="Phobius"/>
    </source>
</evidence>
<keyword evidence="1" id="KW-1133">Transmembrane helix</keyword>
<keyword evidence="1" id="KW-0472">Membrane</keyword>
<comment type="caution">
    <text evidence="2">The sequence shown here is derived from an EMBL/GenBank/DDBJ whole genome shotgun (WGS) entry which is preliminary data.</text>
</comment>
<evidence type="ECO:0000313" key="2">
    <source>
        <dbReference type="EMBL" id="KAB7891398.1"/>
    </source>
</evidence>
<protein>
    <submittedName>
        <fullName evidence="2">Uncharacterized protein</fullName>
    </submittedName>
</protein>
<organism evidence="2 3">
    <name type="scientific">Poseidonibacter ostreae</name>
    <dbReference type="NCBI Taxonomy" id="2654171"/>
    <lineage>
        <taxon>Bacteria</taxon>
        <taxon>Pseudomonadati</taxon>
        <taxon>Campylobacterota</taxon>
        <taxon>Epsilonproteobacteria</taxon>
        <taxon>Campylobacterales</taxon>
        <taxon>Arcobacteraceae</taxon>
        <taxon>Poseidonibacter</taxon>
    </lineage>
</organism>
<gene>
    <name evidence="2" type="ORF">GBG19_00750</name>
</gene>
<dbReference type="AlphaFoldDB" id="A0A6L4WWT4"/>
<reference evidence="2 3" key="1">
    <citation type="submission" date="2019-10" db="EMBL/GenBank/DDBJ databases">
        <title>Poseidonibacter ostreae sp. nov., isolated from the gut of the Ostrea denselamellosa.</title>
        <authorList>
            <person name="Choi A."/>
        </authorList>
    </citation>
    <scope>NUCLEOTIDE SEQUENCE [LARGE SCALE GENOMIC DNA]</scope>
    <source>
        <strain evidence="2 3">SJOD-M-33</strain>
    </source>
</reference>
<evidence type="ECO:0000313" key="3">
    <source>
        <dbReference type="Proteomes" id="UP000472839"/>
    </source>
</evidence>
<sequence length="75" mass="8395">MKLFNKLYNKLNSLSTDSLITILFFAILFVALSVGEIGSKGSIKEWFYGTVDIPKSIINKDNKEAPLIIESNTLK</sequence>
<keyword evidence="1" id="KW-0812">Transmembrane</keyword>
<name>A0A6L4WWT4_9BACT</name>
<proteinExistence type="predicted"/>
<dbReference type="EMBL" id="WFKK01000001">
    <property type="protein sequence ID" value="KAB7891398.1"/>
    <property type="molecule type" value="Genomic_DNA"/>
</dbReference>
<dbReference type="RefSeq" id="WP_152279501.1">
    <property type="nucleotide sequence ID" value="NZ_WFKK01000001.1"/>
</dbReference>
<accession>A0A6L4WWT4</accession>